<dbReference type="InterPro" id="IPR005545">
    <property type="entry name" value="YCII"/>
</dbReference>
<reference evidence="3 4" key="1">
    <citation type="submission" date="2016-10" db="EMBL/GenBank/DDBJ databases">
        <authorList>
            <person name="Cai Z."/>
        </authorList>
    </citation>
    <scope>NUCLEOTIDE SEQUENCE [LARGE SCALE GENOMIC DNA]</scope>
    <source>
        <strain evidence="3 4">CGMCC 1.10826</strain>
    </source>
</reference>
<accession>A0A2Y9C325</accession>
<dbReference type="Pfam" id="PF03795">
    <property type="entry name" value="YCII"/>
    <property type="match status" value="1"/>
</dbReference>
<dbReference type="AlphaFoldDB" id="A0A2Y9C325"/>
<dbReference type="RefSeq" id="WP_110851168.1">
    <property type="nucleotide sequence ID" value="NZ_QKLZ01000001.1"/>
</dbReference>
<dbReference type="OrthoDB" id="8968203at2"/>
<name>A0A2Y9C325_9MICO</name>
<dbReference type="SUPFAM" id="SSF54909">
    <property type="entry name" value="Dimeric alpha+beta barrel"/>
    <property type="match status" value="1"/>
</dbReference>
<dbReference type="Proteomes" id="UP000250222">
    <property type="component" value="Unassembled WGS sequence"/>
</dbReference>
<organism evidence="3 4">
    <name type="scientific">Georgenia satyanarayanai</name>
    <dbReference type="NCBI Taxonomy" id="860221"/>
    <lineage>
        <taxon>Bacteria</taxon>
        <taxon>Bacillati</taxon>
        <taxon>Actinomycetota</taxon>
        <taxon>Actinomycetes</taxon>
        <taxon>Micrococcales</taxon>
        <taxon>Bogoriellaceae</taxon>
        <taxon>Georgenia</taxon>
    </lineage>
</organism>
<evidence type="ECO:0000313" key="3">
    <source>
        <dbReference type="EMBL" id="SSA37083.1"/>
    </source>
</evidence>
<dbReference type="EMBL" id="UETB01000001">
    <property type="protein sequence ID" value="SSA37083.1"/>
    <property type="molecule type" value="Genomic_DNA"/>
</dbReference>
<evidence type="ECO:0000259" key="2">
    <source>
        <dbReference type="Pfam" id="PF03795"/>
    </source>
</evidence>
<proteinExistence type="inferred from homology"/>
<comment type="similarity">
    <text evidence="1">Belongs to the YciI family.</text>
</comment>
<evidence type="ECO:0000313" key="4">
    <source>
        <dbReference type="Proteomes" id="UP000250222"/>
    </source>
</evidence>
<evidence type="ECO:0000256" key="1">
    <source>
        <dbReference type="ARBA" id="ARBA00007689"/>
    </source>
</evidence>
<dbReference type="InterPro" id="IPR011008">
    <property type="entry name" value="Dimeric_a/b-barrel"/>
</dbReference>
<keyword evidence="4" id="KW-1185">Reference proteome</keyword>
<protein>
    <recommendedName>
        <fullName evidence="2">YCII-related domain-containing protein</fullName>
    </recommendedName>
</protein>
<dbReference type="Gene3D" id="3.30.70.1060">
    <property type="entry name" value="Dimeric alpha+beta barrel"/>
    <property type="match status" value="1"/>
</dbReference>
<gene>
    <name evidence="3" type="ORF">SAMN05216184_101713</name>
</gene>
<sequence>MSVFAVEYTYDTARTDDLATVRPAHREFLQGLLDEGSLLASGPWRDNAAPGALLLVLAQDVDGAQRLLDEDPFLKAHLITQRTVRPWNPIMGAFAEHASQ</sequence>
<feature type="domain" description="YCII-related" evidence="2">
    <location>
        <begin position="8"/>
        <end position="88"/>
    </location>
</feature>